<dbReference type="InterPro" id="IPR052529">
    <property type="entry name" value="Bact_Transport_Assoc"/>
</dbReference>
<feature type="transmembrane region" description="Helical" evidence="1">
    <location>
        <begin position="149"/>
        <end position="174"/>
    </location>
</feature>
<protein>
    <submittedName>
        <fullName evidence="3">Putative membrane protein</fullName>
    </submittedName>
</protein>
<reference evidence="3 4" key="1">
    <citation type="submission" date="2012-01" db="EMBL/GenBank/DDBJ databases">
        <title>Complete sequence of Desulfotomaculum gibsoniae DSM 7213.</title>
        <authorList>
            <consortium name="US DOE Joint Genome Institute"/>
            <person name="Lucas S."/>
            <person name="Han J."/>
            <person name="Lapidus A."/>
            <person name="Cheng J.-F."/>
            <person name="Goodwin L."/>
            <person name="Pitluck S."/>
            <person name="Peters L."/>
            <person name="Ovchinnikova G."/>
            <person name="Teshima H."/>
            <person name="Detter J.C."/>
            <person name="Han C."/>
            <person name="Tapia R."/>
            <person name="Land M."/>
            <person name="Hauser L."/>
            <person name="Kyrpides N."/>
            <person name="Ivanova N."/>
            <person name="Pagani I."/>
            <person name="Parshina S."/>
            <person name="Plugge C."/>
            <person name="Muyzer G."/>
            <person name="Kuever J."/>
            <person name="Ivanova A."/>
            <person name="Nazina T."/>
            <person name="Klenk H.-P."/>
            <person name="Brambilla E."/>
            <person name="Spring S."/>
            <person name="Stams A.F."/>
            <person name="Woyke T."/>
        </authorList>
    </citation>
    <scope>NUCLEOTIDE SEQUENCE [LARGE SCALE GENOMIC DNA]</scope>
    <source>
        <strain evidence="3 4">DSM 7213</strain>
    </source>
</reference>
<sequence>MINGTGELIPVTGKERIVTLDIIRGFALLGILLVNMLLFMAPLLYINLTETQWWTTTGDILADYFITTFAEGKFYTIFSFLFGYGFYIFMERVREKGKPVVKLYVRRILVLLLFGIMHITLLWWGDILHFYAVIGLFLLLFRNKNEKTLLIWSAMLIIIPIVIMGGLTVLVAAIGDADIAGQDFEQVQTSVQVYSQGSFMEITRQRLADFSFVAGGMYIMAPQVLAMFLLGTYAAKRRLIQDANINGPLLKKIWVWGLIVGIPFVFLQFIGKYNLLGTSFMSSQFYYLTGTVIGGAAFCFLYITTIIFLLQKPDWFKTLSPLGDVGRIALTNYLLQSIIATTVFYGYGLGLFGRVGPALGIILTFFIFILQVYFSRYWMKHYHFGPMEWLWRTLTYGKLQPFKRT</sequence>
<feature type="transmembrane region" description="Helical" evidence="1">
    <location>
        <begin position="253"/>
        <end position="273"/>
    </location>
</feature>
<organism evidence="3 4">
    <name type="scientific">Desulfoscipio gibsoniae DSM 7213</name>
    <dbReference type="NCBI Taxonomy" id="767817"/>
    <lineage>
        <taxon>Bacteria</taxon>
        <taxon>Bacillati</taxon>
        <taxon>Bacillota</taxon>
        <taxon>Clostridia</taxon>
        <taxon>Eubacteriales</taxon>
        <taxon>Desulfallaceae</taxon>
        <taxon>Desulfoscipio</taxon>
    </lineage>
</organism>
<feature type="transmembrane region" description="Helical" evidence="1">
    <location>
        <begin position="127"/>
        <end position="142"/>
    </location>
</feature>
<keyword evidence="1" id="KW-0812">Transmembrane</keyword>
<feature type="transmembrane region" description="Helical" evidence="1">
    <location>
        <begin position="74"/>
        <end position="91"/>
    </location>
</feature>
<dbReference type="Pfam" id="PF04235">
    <property type="entry name" value="DUF418"/>
    <property type="match status" value="1"/>
</dbReference>
<dbReference type="STRING" id="767817.Desgi_1765"/>
<dbReference type="Proteomes" id="UP000013520">
    <property type="component" value="Chromosome"/>
</dbReference>
<evidence type="ECO:0000313" key="3">
    <source>
        <dbReference type="EMBL" id="AGL01216.1"/>
    </source>
</evidence>
<evidence type="ECO:0000259" key="2">
    <source>
        <dbReference type="Pfam" id="PF04235"/>
    </source>
</evidence>
<evidence type="ECO:0000313" key="4">
    <source>
        <dbReference type="Proteomes" id="UP000013520"/>
    </source>
</evidence>
<proteinExistence type="predicted"/>
<dbReference type="PANTHER" id="PTHR30590">
    <property type="entry name" value="INNER MEMBRANE PROTEIN"/>
    <property type="match status" value="1"/>
</dbReference>
<feature type="transmembrane region" description="Helical" evidence="1">
    <location>
        <begin position="103"/>
        <end position="121"/>
    </location>
</feature>
<feature type="transmembrane region" description="Helical" evidence="1">
    <location>
        <begin position="355"/>
        <end position="374"/>
    </location>
</feature>
<gene>
    <name evidence="3" type="ORF">Desgi_1765</name>
</gene>
<dbReference type="RefSeq" id="WP_006524441.1">
    <property type="nucleotide sequence ID" value="NC_021184.1"/>
</dbReference>
<keyword evidence="1" id="KW-1133">Transmembrane helix</keyword>
<feature type="transmembrane region" description="Helical" evidence="1">
    <location>
        <begin position="285"/>
        <end position="310"/>
    </location>
</feature>
<dbReference type="PANTHER" id="PTHR30590:SF2">
    <property type="entry name" value="INNER MEMBRANE PROTEIN"/>
    <property type="match status" value="1"/>
</dbReference>
<feature type="transmembrane region" description="Helical" evidence="1">
    <location>
        <begin position="26"/>
        <end position="46"/>
    </location>
</feature>
<feature type="domain" description="DUF418" evidence="2">
    <location>
        <begin position="234"/>
        <end position="398"/>
    </location>
</feature>
<keyword evidence="4" id="KW-1185">Reference proteome</keyword>
<feature type="transmembrane region" description="Helical" evidence="1">
    <location>
        <begin position="330"/>
        <end position="349"/>
    </location>
</feature>
<dbReference type="KEGG" id="dgi:Desgi_1765"/>
<keyword evidence="1" id="KW-0472">Membrane</keyword>
<evidence type="ECO:0000256" key="1">
    <source>
        <dbReference type="SAM" id="Phobius"/>
    </source>
</evidence>
<accession>R4KNK9</accession>
<dbReference type="eggNOG" id="COG2311">
    <property type="taxonomic scope" value="Bacteria"/>
</dbReference>
<dbReference type="AlphaFoldDB" id="R4KNK9"/>
<name>R4KNK9_9FIRM</name>
<dbReference type="EMBL" id="CP003273">
    <property type="protein sequence ID" value="AGL01216.1"/>
    <property type="molecule type" value="Genomic_DNA"/>
</dbReference>
<feature type="transmembrane region" description="Helical" evidence="1">
    <location>
        <begin position="210"/>
        <end position="233"/>
    </location>
</feature>
<dbReference type="HOGENOM" id="CLU_039610_0_0_9"/>
<dbReference type="InterPro" id="IPR007349">
    <property type="entry name" value="DUF418"/>
</dbReference>